<name>A0A8J7B7D1_9CYAN</name>
<dbReference type="PROSITE" id="PS00109">
    <property type="entry name" value="PROTEIN_KINASE_TYR"/>
    <property type="match status" value="1"/>
</dbReference>
<dbReference type="GO" id="GO:0004713">
    <property type="term" value="F:protein tyrosine kinase activity"/>
    <property type="evidence" value="ECO:0007669"/>
    <property type="project" value="InterPro"/>
</dbReference>
<dbReference type="GO" id="GO:0004674">
    <property type="term" value="F:protein serine/threonine kinase activity"/>
    <property type="evidence" value="ECO:0007669"/>
    <property type="project" value="UniProtKB-KW"/>
</dbReference>
<dbReference type="Pfam" id="PF00069">
    <property type="entry name" value="Pkinase"/>
    <property type="match status" value="1"/>
</dbReference>
<gene>
    <name evidence="8" type="ORF">IQ249_04510</name>
</gene>
<dbReference type="PROSITE" id="PS50011">
    <property type="entry name" value="PROTEIN_KINASE_DOM"/>
    <property type="match status" value="1"/>
</dbReference>
<keyword evidence="4 5" id="KW-0067">ATP-binding</keyword>
<keyword evidence="8" id="KW-0723">Serine/threonine-protein kinase</keyword>
<dbReference type="Gene3D" id="1.10.510.10">
    <property type="entry name" value="Transferase(Phosphotransferase) domain 1"/>
    <property type="match status" value="1"/>
</dbReference>
<dbReference type="InterPro" id="IPR011009">
    <property type="entry name" value="Kinase-like_dom_sf"/>
</dbReference>
<dbReference type="InterPro" id="IPR020635">
    <property type="entry name" value="Tyr_kinase_cat_dom"/>
</dbReference>
<evidence type="ECO:0000256" key="5">
    <source>
        <dbReference type="PROSITE-ProRule" id="PRU10141"/>
    </source>
</evidence>
<evidence type="ECO:0000256" key="3">
    <source>
        <dbReference type="ARBA" id="ARBA00022777"/>
    </source>
</evidence>
<dbReference type="InterPro" id="IPR000719">
    <property type="entry name" value="Prot_kinase_dom"/>
</dbReference>
<evidence type="ECO:0000256" key="2">
    <source>
        <dbReference type="ARBA" id="ARBA00022741"/>
    </source>
</evidence>
<accession>A0A8J7B7D1</accession>
<reference evidence="8" key="1">
    <citation type="submission" date="2020-10" db="EMBL/GenBank/DDBJ databases">
        <authorList>
            <person name="Castelo-Branco R."/>
            <person name="Eusebio N."/>
            <person name="Adriana R."/>
            <person name="Vieira A."/>
            <person name="Brugerolle De Fraissinette N."/>
            <person name="Rezende De Castro R."/>
            <person name="Schneider M.P."/>
            <person name="Vasconcelos V."/>
            <person name="Leao P.N."/>
        </authorList>
    </citation>
    <scope>NUCLEOTIDE SEQUENCE</scope>
    <source>
        <strain evidence="8">LEGE 07157</strain>
    </source>
</reference>
<keyword evidence="3 8" id="KW-0418">Kinase</keyword>
<feature type="domain" description="Protein kinase" evidence="7">
    <location>
        <begin position="14"/>
        <end position="275"/>
    </location>
</feature>
<organism evidence="8 9">
    <name type="scientific">Lusitaniella coriacea LEGE 07157</name>
    <dbReference type="NCBI Taxonomy" id="945747"/>
    <lineage>
        <taxon>Bacteria</taxon>
        <taxon>Bacillati</taxon>
        <taxon>Cyanobacteriota</taxon>
        <taxon>Cyanophyceae</taxon>
        <taxon>Spirulinales</taxon>
        <taxon>Lusitaniellaceae</taxon>
        <taxon>Lusitaniella</taxon>
    </lineage>
</organism>
<comment type="caution">
    <text evidence="8">The sequence shown here is derived from an EMBL/GenBank/DDBJ whole genome shotgun (WGS) entry which is preliminary data.</text>
</comment>
<dbReference type="AlphaFoldDB" id="A0A8J7B7D1"/>
<dbReference type="PANTHER" id="PTHR43289">
    <property type="entry name" value="MITOGEN-ACTIVATED PROTEIN KINASE KINASE KINASE 20-RELATED"/>
    <property type="match status" value="1"/>
</dbReference>
<dbReference type="SMART" id="SM00219">
    <property type="entry name" value="TyrKc"/>
    <property type="match status" value="1"/>
</dbReference>
<keyword evidence="6" id="KW-1133">Transmembrane helix</keyword>
<dbReference type="EMBL" id="JADEWZ010000005">
    <property type="protein sequence ID" value="MBE9115156.1"/>
    <property type="molecule type" value="Genomic_DNA"/>
</dbReference>
<evidence type="ECO:0000256" key="1">
    <source>
        <dbReference type="ARBA" id="ARBA00022679"/>
    </source>
</evidence>
<dbReference type="PANTHER" id="PTHR43289:SF34">
    <property type="entry name" value="SERINE_THREONINE-PROTEIN KINASE YBDM-RELATED"/>
    <property type="match status" value="1"/>
</dbReference>
<keyword evidence="6" id="KW-0812">Transmembrane</keyword>
<keyword evidence="1" id="KW-0808">Transferase</keyword>
<evidence type="ECO:0000256" key="4">
    <source>
        <dbReference type="ARBA" id="ARBA00022840"/>
    </source>
</evidence>
<evidence type="ECO:0000259" key="7">
    <source>
        <dbReference type="PROSITE" id="PS50011"/>
    </source>
</evidence>
<sequence length="337" mass="37293">MVWKPGKQLHENQYTIQRVLGRGRFGVTYLARDRDNIPIAIKTPNPETLSQPEFERLQAVFVTEAVKLAKCQHPHIVTTEEPFQEEGIWCIVMEYIDGVDLASRAQAILPEAEALQYIQQIGEALIEVHENNLLHRDIRPGNIMVRAGKAEAILIDFGLAMDFDNELSVTRTEEIMKGFAPIELYARSSQRGAYTDIYALGATLYVLLTGKTPAGADERQMSGVKLIPPKEHNPAISRKINRAILWAMELDANQRPQSVQEWLKDGLDLEIDPAAIQQSSNTEQTTVSKPKIETWKLVIAGIAALGALLAGLSGLADLFDSLKPDNSPPPPANSSPN</sequence>
<keyword evidence="9" id="KW-1185">Reference proteome</keyword>
<evidence type="ECO:0000313" key="9">
    <source>
        <dbReference type="Proteomes" id="UP000654482"/>
    </source>
</evidence>
<dbReference type="InterPro" id="IPR008266">
    <property type="entry name" value="Tyr_kinase_AS"/>
</dbReference>
<keyword evidence="2 5" id="KW-0547">Nucleotide-binding</keyword>
<proteinExistence type="predicted"/>
<evidence type="ECO:0000256" key="6">
    <source>
        <dbReference type="SAM" id="Phobius"/>
    </source>
</evidence>
<keyword evidence="6" id="KW-0472">Membrane</keyword>
<dbReference type="PROSITE" id="PS00107">
    <property type="entry name" value="PROTEIN_KINASE_ATP"/>
    <property type="match status" value="1"/>
</dbReference>
<feature type="binding site" evidence="5">
    <location>
        <position position="42"/>
    </location>
    <ligand>
        <name>ATP</name>
        <dbReference type="ChEBI" id="CHEBI:30616"/>
    </ligand>
</feature>
<dbReference type="InterPro" id="IPR017441">
    <property type="entry name" value="Protein_kinase_ATP_BS"/>
</dbReference>
<dbReference type="SUPFAM" id="SSF56112">
    <property type="entry name" value="Protein kinase-like (PK-like)"/>
    <property type="match status" value="1"/>
</dbReference>
<dbReference type="GO" id="GO:0005524">
    <property type="term" value="F:ATP binding"/>
    <property type="evidence" value="ECO:0007669"/>
    <property type="project" value="UniProtKB-UniRule"/>
</dbReference>
<evidence type="ECO:0000313" key="8">
    <source>
        <dbReference type="EMBL" id="MBE9115156.1"/>
    </source>
</evidence>
<dbReference type="CDD" id="cd14014">
    <property type="entry name" value="STKc_PknB_like"/>
    <property type="match status" value="1"/>
</dbReference>
<feature type="transmembrane region" description="Helical" evidence="6">
    <location>
        <begin position="297"/>
        <end position="316"/>
    </location>
</feature>
<dbReference type="RefSeq" id="WP_194028251.1">
    <property type="nucleotide sequence ID" value="NZ_JADEWZ010000005.1"/>
</dbReference>
<dbReference type="Proteomes" id="UP000654482">
    <property type="component" value="Unassembled WGS sequence"/>
</dbReference>
<protein>
    <submittedName>
        <fullName evidence="8">Serine/threonine protein kinase</fullName>
    </submittedName>
</protein>